<dbReference type="PANTHER" id="PTHR33908:SF11">
    <property type="entry name" value="MEMBRANE PROTEIN"/>
    <property type="match status" value="1"/>
</dbReference>
<comment type="caution">
    <text evidence="10">The sequence shown here is derived from an EMBL/GenBank/DDBJ whole genome shotgun (WGS) entry which is preliminary data.</text>
</comment>
<proteinExistence type="predicted"/>
<feature type="transmembrane region" description="Helical" evidence="8">
    <location>
        <begin position="191"/>
        <end position="212"/>
    </location>
</feature>
<dbReference type="GO" id="GO:0016763">
    <property type="term" value="F:pentosyltransferase activity"/>
    <property type="evidence" value="ECO:0007669"/>
    <property type="project" value="TreeGrafter"/>
</dbReference>
<evidence type="ECO:0000256" key="2">
    <source>
        <dbReference type="ARBA" id="ARBA00022475"/>
    </source>
</evidence>
<evidence type="ECO:0000256" key="1">
    <source>
        <dbReference type="ARBA" id="ARBA00004651"/>
    </source>
</evidence>
<evidence type="ECO:0000256" key="4">
    <source>
        <dbReference type="ARBA" id="ARBA00022679"/>
    </source>
</evidence>
<name>A0A0F9YJ68_9BACT</name>
<feature type="transmembrane region" description="Helical" evidence="8">
    <location>
        <begin position="294"/>
        <end position="312"/>
    </location>
</feature>
<keyword evidence="2" id="KW-1003">Cell membrane</keyword>
<feature type="transmembrane region" description="Helical" evidence="8">
    <location>
        <begin position="250"/>
        <end position="267"/>
    </location>
</feature>
<evidence type="ECO:0000256" key="3">
    <source>
        <dbReference type="ARBA" id="ARBA00022676"/>
    </source>
</evidence>
<evidence type="ECO:0000256" key="5">
    <source>
        <dbReference type="ARBA" id="ARBA00022692"/>
    </source>
</evidence>
<dbReference type="GO" id="GO:0005886">
    <property type="term" value="C:plasma membrane"/>
    <property type="evidence" value="ECO:0007669"/>
    <property type="project" value="UniProtKB-SubCell"/>
</dbReference>
<keyword evidence="7 8" id="KW-0472">Membrane</keyword>
<feature type="transmembrane region" description="Helical" evidence="8">
    <location>
        <begin position="105"/>
        <end position="122"/>
    </location>
</feature>
<keyword evidence="3 10" id="KW-0328">Glycosyltransferase</keyword>
<sequence>MILLFSLFFLLPVFFYKLSAVSLSSWDEAWYGVIARNIYLKGDLLNLSFNGRAFYDHPPFGFWLQDIAYKIFGISDFSVRFPSAILGFLTIIVLYLLGREIFGKSAGFFAAISLATSPWFLFRARSGNLDVPLTFLFVLSFYLCIKASKNFTYLIPLSVSLGFLFLTKTLVPFTIIPALIIILWKKVTLKNLFFPFLLFLIIVLPWFVVNYFNNPDLISRYFAIGYPGNKSGTNIWQNILLTKIYLHNGIGNWFWWGILSFGFGLLLFRKKYFPIIVFIITFLLPFAFSNKGHIWHLIPLHPFWILVFFGLIELTVKKYKYILMFILFMLISWNQIKRNWYEIINVPAYISDINILSTKSKEYNLPLYLDDDAVPEAIFYSGKDRVERIMGRDGIRMTFNSQKEFLLITRDWRLTEEKINAKEYTLIAKDRDKILILNKR</sequence>
<dbReference type="PANTHER" id="PTHR33908">
    <property type="entry name" value="MANNOSYLTRANSFERASE YKCB-RELATED"/>
    <property type="match status" value="1"/>
</dbReference>
<organism evidence="10 11">
    <name type="scientific">Candidatus Woesebacteria bacterium GW2011_GWC2_31_9</name>
    <dbReference type="NCBI Taxonomy" id="1618586"/>
    <lineage>
        <taxon>Bacteria</taxon>
        <taxon>Candidatus Woeseibacteriota</taxon>
    </lineage>
</organism>
<evidence type="ECO:0000256" key="7">
    <source>
        <dbReference type="ARBA" id="ARBA00023136"/>
    </source>
</evidence>
<feature type="transmembrane region" description="Helical" evidence="8">
    <location>
        <begin position="272"/>
        <end position="288"/>
    </location>
</feature>
<dbReference type="AlphaFoldDB" id="A0A0F9YJ68"/>
<feature type="transmembrane region" description="Helical" evidence="8">
    <location>
        <begin position="161"/>
        <end position="184"/>
    </location>
</feature>
<dbReference type="Proteomes" id="UP000034803">
    <property type="component" value="Unassembled WGS sequence"/>
</dbReference>
<evidence type="ECO:0000259" key="9">
    <source>
        <dbReference type="Pfam" id="PF13231"/>
    </source>
</evidence>
<protein>
    <submittedName>
        <fullName evidence="10">Dolichyl-phosphate-mannose-protein mannosyltransferase family protein</fullName>
    </submittedName>
</protein>
<dbReference type="EMBL" id="LBOI01000010">
    <property type="protein sequence ID" value="KKP31378.1"/>
    <property type="molecule type" value="Genomic_DNA"/>
</dbReference>
<reference evidence="10 11" key="1">
    <citation type="journal article" date="2015" name="Nature">
        <title>rRNA introns, odd ribosomes, and small enigmatic genomes across a large radiation of phyla.</title>
        <authorList>
            <person name="Brown C.T."/>
            <person name="Hug L.A."/>
            <person name="Thomas B.C."/>
            <person name="Sharon I."/>
            <person name="Castelle C.J."/>
            <person name="Singh A."/>
            <person name="Wilkins M.J."/>
            <person name="Williams K.H."/>
            <person name="Banfield J.F."/>
        </authorList>
    </citation>
    <scope>NUCLEOTIDE SEQUENCE [LARGE SCALE GENOMIC DNA]</scope>
</reference>
<feature type="transmembrane region" description="Helical" evidence="8">
    <location>
        <begin position="79"/>
        <end position="98"/>
    </location>
</feature>
<dbReference type="GO" id="GO:0009103">
    <property type="term" value="P:lipopolysaccharide biosynthetic process"/>
    <property type="evidence" value="ECO:0007669"/>
    <property type="project" value="UniProtKB-ARBA"/>
</dbReference>
<keyword evidence="4 10" id="KW-0808">Transferase</keyword>
<feature type="domain" description="Glycosyltransferase RgtA/B/C/D-like" evidence="9">
    <location>
        <begin position="56"/>
        <end position="206"/>
    </location>
</feature>
<evidence type="ECO:0000313" key="10">
    <source>
        <dbReference type="EMBL" id="KKP31378.1"/>
    </source>
</evidence>
<accession>A0A0F9YJ68</accession>
<dbReference type="InterPro" id="IPR038731">
    <property type="entry name" value="RgtA/B/C-like"/>
</dbReference>
<keyword evidence="6 8" id="KW-1133">Transmembrane helix</keyword>
<gene>
    <name evidence="10" type="ORF">UR21_C0010G0020</name>
</gene>
<comment type="subcellular location">
    <subcellularLocation>
        <location evidence="1">Cell membrane</location>
        <topology evidence="1">Multi-pass membrane protein</topology>
    </subcellularLocation>
</comment>
<keyword evidence="5 8" id="KW-0812">Transmembrane</keyword>
<evidence type="ECO:0000256" key="8">
    <source>
        <dbReference type="SAM" id="Phobius"/>
    </source>
</evidence>
<dbReference type="Pfam" id="PF13231">
    <property type="entry name" value="PMT_2"/>
    <property type="match status" value="1"/>
</dbReference>
<evidence type="ECO:0000256" key="6">
    <source>
        <dbReference type="ARBA" id="ARBA00022989"/>
    </source>
</evidence>
<dbReference type="InterPro" id="IPR050297">
    <property type="entry name" value="LipidA_mod_glycosyltrf_83"/>
</dbReference>
<evidence type="ECO:0000313" key="11">
    <source>
        <dbReference type="Proteomes" id="UP000034803"/>
    </source>
</evidence>